<dbReference type="Proteomes" id="UP000770015">
    <property type="component" value="Unassembled WGS sequence"/>
</dbReference>
<keyword evidence="4" id="KW-1185">Reference proteome</keyword>
<feature type="compositionally biased region" description="Low complexity" evidence="1">
    <location>
        <begin position="18"/>
        <end position="30"/>
    </location>
</feature>
<evidence type="ECO:0000313" key="4">
    <source>
        <dbReference type="Proteomes" id="UP000770015"/>
    </source>
</evidence>
<accession>A0A9P8VE04</accession>
<dbReference type="AlphaFoldDB" id="A0A9P8VE04"/>
<dbReference type="PANTHER" id="PTHR35394">
    <property type="entry name" value="DUF3176 DOMAIN-CONTAINING PROTEIN"/>
    <property type="match status" value="1"/>
</dbReference>
<reference evidence="3" key="1">
    <citation type="journal article" date="2021" name="Nat. Commun.">
        <title>Genetic determinants of endophytism in the Arabidopsis root mycobiome.</title>
        <authorList>
            <person name="Mesny F."/>
            <person name="Miyauchi S."/>
            <person name="Thiergart T."/>
            <person name="Pickel B."/>
            <person name="Atanasova L."/>
            <person name="Karlsson M."/>
            <person name="Huettel B."/>
            <person name="Barry K.W."/>
            <person name="Haridas S."/>
            <person name="Chen C."/>
            <person name="Bauer D."/>
            <person name="Andreopoulos W."/>
            <person name="Pangilinan J."/>
            <person name="LaButti K."/>
            <person name="Riley R."/>
            <person name="Lipzen A."/>
            <person name="Clum A."/>
            <person name="Drula E."/>
            <person name="Henrissat B."/>
            <person name="Kohler A."/>
            <person name="Grigoriev I.V."/>
            <person name="Martin F.M."/>
            <person name="Hacquard S."/>
        </authorList>
    </citation>
    <scope>NUCLEOTIDE SEQUENCE</scope>
    <source>
        <strain evidence="3">MPI-SDFR-AT-0117</strain>
    </source>
</reference>
<dbReference type="PANTHER" id="PTHR35394:SF5">
    <property type="entry name" value="DUF3176 DOMAIN-CONTAINING PROTEIN"/>
    <property type="match status" value="1"/>
</dbReference>
<feature type="transmembrane region" description="Helical" evidence="2">
    <location>
        <begin position="179"/>
        <end position="200"/>
    </location>
</feature>
<evidence type="ECO:0000256" key="1">
    <source>
        <dbReference type="SAM" id="MobiDB-lite"/>
    </source>
</evidence>
<keyword evidence="2" id="KW-0812">Transmembrane</keyword>
<keyword evidence="2" id="KW-0472">Membrane</keyword>
<feature type="transmembrane region" description="Helical" evidence="2">
    <location>
        <begin position="54"/>
        <end position="80"/>
    </location>
</feature>
<proteinExistence type="predicted"/>
<organism evidence="3 4">
    <name type="scientific">Plectosphaerella plurivora</name>
    <dbReference type="NCBI Taxonomy" id="936078"/>
    <lineage>
        <taxon>Eukaryota</taxon>
        <taxon>Fungi</taxon>
        <taxon>Dikarya</taxon>
        <taxon>Ascomycota</taxon>
        <taxon>Pezizomycotina</taxon>
        <taxon>Sordariomycetes</taxon>
        <taxon>Hypocreomycetidae</taxon>
        <taxon>Glomerellales</taxon>
        <taxon>Plectosphaerellaceae</taxon>
        <taxon>Plectosphaerella</taxon>
    </lineage>
</organism>
<evidence type="ECO:0000313" key="3">
    <source>
        <dbReference type="EMBL" id="KAH6689792.1"/>
    </source>
</evidence>
<protein>
    <submittedName>
        <fullName evidence="3">Uncharacterized protein</fullName>
    </submittedName>
</protein>
<dbReference type="OrthoDB" id="5242705at2759"/>
<keyword evidence="2" id="KW-1133">Transmembrane helix</keyword>
<dbReference type="InterPro" id="IPR021514">
    <property type="entry name" value="DUF3176"/>
</dbReference>
<sequence length="329" mass="35478">MAPQLPSAEKANHVLGVSPTTDDSTPSTPTLAENTASTPKYGFIARFKALFSGWYYLGEVVGIILSAASIVSICVVVGYYDQKSPPNWYFPFHLPIGEEGVRPQLTLNSLLSMLSVIGSTCAMIPVSKGLGQLKYIWFIQQDRQLADLEMFDSASRSKLGSAQLIWKLRLKYVNLKRPAASHLAVLGGLASLLALAYGPYVQNLIVTKIDYFEALDQRAEISFSHLMNTGAINGMLGDSPTVKAAVGTALLDASNDWVVPPHHCPTGECFWEGYYTLAACTRCADITDRLEKTCAPYEPAGIDTPATGGCNISLPSGLSTFYDDGSHAP</sequence>
<dbReference type="Pfam" id="PF11374">
    <property type="entry name" value="DUF3176"/>
    <property type="match status" value="1"/>
</dbReference>
<dbReference type="EMBL" id="JAGSXJ010000007">
    <property type="protein sequence ID" value="KAH6689792.1"/>
    <property type="molecule type" value="Genomic_DNA"/>
</dbReference>
<evidence type="ECO:0000256" key="2">
    <source>
        <dbReference type="SAM" id="Phobius"/>
    </source>
</evidence>
<comment type="caution">
    <text evidence="3">The sequence shown here is derived from an EMBL/GenBank/DDBJ whole genome shotgun (WGS) entry which is preliminary data.</text>
</comment>
<feature type="region of interest" description="Disordered" evidence="1">
    <location>
        <begin position="1"/>
        <end position="33"/>
    </location>
</feature>
<gene>
    <name evidence="3" type="ORF">F5X68DRAFT_230399</name>
</gene>
<name>A0A9P8VE04_9PEZI</name>